<keyword evidence="3" id="KW-1185">Reference proteome</keyword>
<accession>A0ABZ2A5I1</accession>
<evidence type="ECO:0000313" key="3">
    <source>
        <dbReference type="Proteomes" id="UP001432209"/>
    </source>
</evidence>
<dbReference type="PROSITE" id="PS51257">
    <property type="entry name" value="PROKAR_LIPOPROTEIN"/>
    <property type="match status" value="1"/>
</dbReference>
<gene>
    <name evidence="2" type="ORF">OG442_19045</name>
</gene>
<feature type="compositionally biased region" description="Basic and acidic residues" evidence="1">
    <location>
        <begin position="85"/>
        <end position="97"/>
    </location>
</feature>
<reference evidence="2" key="1">
    <citation type="submission" date="2022-10" db="EMBL/GenBank/DDBJ databases">
        <title>The complete genomes of actinobacterial strains from the NBC collection.</title>
        <authorList>
            <person name="Joergensen T.S."/>
            <person name="Alvarez Arevalo M."/>
            <person name="Sterndorff E.B."/>
            <person name="Faurdal D."/>
            <person name="Vuksanovic O."/>
            <person name="Mourched A.-S."/>
            <person name="Charusanti P."/>
            <person name="Shaw S."/>
            <person name="Blin K."/>
            <person name="Weber T."/>
        </authorList>
    </citation>
    <scope>NUCLEOTIDE SEQUENCE</scope>
    <source>
        <strain evidence="2">NBC_01432</strain>
    </source>
</reference>
<proteinExistence type="predicted"/>
<evidence type="ECO:0000256" key="1">
    <source>
        <dbReference type="SAM" id="MobiDB-lite"/>
    </source>
</evidence>
<feature type="region of interest" description="Disordered" evidence="1">
    <location>
        <begin position="73"/>
        <end position="105"/>
    </location>
</feature>
<protein>
    <submittedName>
        <fullName evidence="2">Uncharacterized protein</fullName>
    </submittedName>
</protein>
<dbReference type="Proteomes" id="UP001432209">
    <property type="component" value="Chromosome"/>
</dbReference>
<dbReference type="EMBL" id="CP109495">
    <property type="protein sequence ID" value="WUX53476.1"/>
    <property type="molecule type" value="Genomic_DNA"/>
</dbReference>
<sequence length="137" mass="14474">MGVLKELLGGESRWRTFGNQAGFGSCGVQPESEVLNGVRVDVAELSRELFRTVAPIERKKRVPAAVAAGERSVVGDHAGSNPEDLLSREGCEERGQEAEGEDFVPLAPDFGRFSRVADLALQAVGDLPGVVEEGGGP</sequence>
<organism evidence="2 3">
    <name type="scientific">Streptomyces niveus</name>
    <name type="common">Streptomyces spheroides</name>
    <dbReference type="NCBI Taxonomy" id="193462"/>
    <lineage>
        <taxon>Bacteria</taxon>
        <taxon>Bacillati</taxon>
        <taxon>Actinomycetota</taxon>
        <taxon>Actinomycetes</taxon>
        <taxon>Kitasatosporales</taxon>
        <taxon>Streptomycetaceae</taxon>
        <taxon>Streptomyces</taxon>
    </lineage>
</organism>
<name>A0ABZ2A5I1_STRNV</name>
<evidence type="ECO:0000313" key="2">
    <source>
        <dbReference type="EMBL" id="WUX53476.1"/>
    </source>
</evidence>